<keyword evidence="3" id="KW-1185">Reference proteome</keyword>
<proteinExistence type="predicted"/>
<dbReference type="PANTHER" id="PTHR22916:SF56">
    <property type="entry name" value="GLYCOSYL TRANSFERASE"/>
    <property type="match status" value="1"/>
</dbReference>
<dbReference type="Gene3D" id="3.90.550.10">
    <property type="entry name" value="Spore Coat Polysaccharide Biosynthesis Protein SpsA, Chain A"/>
    <property type="match status" value="1"/>
</dbReference>
<dbReference type="SUPFAM" id="SSF53448">
    <property type="entry name" value="Nucleotide-diphospho-sugar transferases"/>
    <property type="match status" value="1"/>
</dbReference>
<accession>D7E4V9</accession>
<sequence length="334" mass="38645">MYKFQPKLSIGLPVYNGEKFLQESLDSLLNQTFTDFELIISDNASTDNTEEICRNYAAQDQRIYYYRHDTNIGCAHNFNRVLELSKSEYFKWAAYDDLHAPDFISKCMQVLEINPDYILCHSHTSFIDEQGTPLQDYNINLNTNSAKLQVRFNELLTKHLCYQMYGIIRKSALKKIPPMGGYGNADGILLLRLGMVGQFYEIPEYLFFARSHPQQSLSMFFPNYLSFTNNNSRYSLDKLPNFYDYSVWFDSSNKGKILFPHWRILKEYLLSISQSSLNLNEQLLCYFNLGKKLSGNESLLIKDLWMAAKILLSQKLATTKAAKAQVSSHYSGIN</sequence>
<dbReference type="InterPro" id="IPR029044">
    <property type="entry name" value="Nucleotide-diphossugar_trans"/>
</dbReference>
<name>D7E4V9_NOSA0</name>
<dbReference type="EMBL" id="CP002059">
    <property type="protein sequence ID" value="ADI65425.1"/>
    <property type="molecule type" value="Genomic_DNA"/>
</dbReference>
<dbReference type="InterPro" id="IPR001173">
    <property type="entry name" value="Glyco_trans_2-like"/>
</dbReference>
<dbReference type="eggNOG" id="COG1216">
    <property type="taxonomic scope" value="Bacteria"/>
</dbReference>
<dbReference type="AlphaFoldDB" id="D7E4V9"/>
<dbReference type="STRING" id="551115.Aazo_3922"/>
<dbReference type="PANTHER" id="PTHR22916">
    <property type="entry name" value="GLYCOSYLTRANSFERASE"/>
    <property type="match status" value="1"/>
</dbReference>
<keyword evidence="2" id="KW-0808">Transferase</keyword>
<dbReference type="HOGENOM" id="CLU_025996_16_0_3"/>
<dbReference type="RefSeq" id="WP_013192437.1">
    <property type="nucleotide sequence ID" value="NC_014248.1"/>
</dbReference>
<evidence type="ECO:0000313" key="3">
    <source>
        <dbReference type="Proteomes" id="UP000001511"/>
    </source>
</evidence>
<feature type="domain" description="Glycosyltransferase 2-like" evidence="1">
    <location>
        <begin position="9"/>
        <end position="176"/>
    </location>
</feature>
<gene>
    <name evidence="2" type="ordered locus">Aazo_3922</name>
</gene>
<evidence type="ECO:0000313" key="2">
    <source>
        <dbReference type="EMBL" id="ADI65425.1"/>
    </source>
</evidence>
<dbReference type="KEGG" id="naz:Aazo_3922"/>
<organism evidence="2 3">
    <name type="scientific">Nostoc azollae (strain 0708)</name>
    <name type="common">Anabaena azollae (strain 0708)</name>
    <dbReference type="NCBI Taxonomy" id="551115"/>
    <lineage>
        <taxon>Bacteria</taxon>
        <taxon>Bacillati</taxon>
        <taxon>Cyanobacteriota</taxon>
        <taxon>Cyanophyceae</taxon>
        <taxon>Nostocales</taxon>
        <taxon>Nostocaceae</taxon>
        <taxon>Trichormus</taxon>
    </lineage>
</organism>
<evidence type="ECO:0000259" key="1">
    <source>
        <dbReference type="Pfam" id="PF00535"/>
    </source>
</evidence>
<dbReference type="Proteomes" id="UP000001511">
    <property type="component" value="Chromosome"/>
</dbReference>
<protein>
    <submittedName>
        <fullName evidence="2">Glycosyl transferase family 2</fullName>
    </submittedName>
</protein>
<dbReference type="OrthoDB" id="549701at2"/>
<dbReference type="GO" id="GO:0016740">
    <property type="term" value="F:transferase activity"/>
    <property type="evidence" value="ECO:0007669"/>
    <property type="project" value="UniProtKB-KW"/>
</dbReference>
<reference evidence="2 3" key="1">
    <citation type="journal article" date="2010" name="PLoS ONE">
        <title>Genome erosion in a nitrogen-fixing vertically transmitted endosymbiotic multicellular cyanobacterium.</title>
        <authorList>
            <person name="Ran L."/>
            <person name="Larsson J."/>
            <person name="Vigil-Stenman T."/>
            <person name="Nylander J.A."/>
            <person name="Ininbergs K."/>
            <person name="Zheng W.W."/>
            <person name="Lapidus A."/>
            <person name="Lowry S."/>
            <person name="Haselkorn R."/>
            <person name="Bergman B."/>
        </authorList>
    </citation>
    <scope>NUCLEOTIDE SEQUENCE [LARGE SCALE GENOMIC DNA]</scope>
    <source>
        <strain evidence="2 3">0708</strain>
    </source>
</reference>
<dbReference type="Pfam" id="PF00535">
    <property type="entry name" value="Glycos_transf_2"/>
    <property type="match status" value="1"/>
</dbReference>
<dbReference type="CAZy" id="GT2">
    <property type="family name" value="Glycosyltransferase Family 2"/>
</dbReference>